<sequence length="239" mass="26008">MAKKVFITGANKGIGKQIAYEMGKSGWTVLIGSRDEKRGLEAVNELLSEGIKATYINIDLQNQETIVEAVSTIKSQHSDLDILINNAAIPGDMRKPGYEFTLDELRNVMETNVFAPFELIRQLIPVLEKNSGRIVNITIPIGMTPHFNPFSYKSSKAALNAMTQTLGLNFQQAGKSLEIFGIMPGGTTTDLNGNATGPHMKTASEAGKLITDIILDGKNHNGEVINYNGAVADYNYGLF</sequence>
<reference evidence="4" key="1">
    <citation type="journal article" date="2023" name="Int. J. Syst. Evol. Microbiol.">
        <title>&lt;i&gt;Clostridium folliculivorans&lt;/i&gt; sp. nov., isolated from soil samples of an organic paddy in Japan.</title>
        <authorList>
            <person name="Tazawa J."/>
            <person name="Kobayashi H."/>
            <person name="Tanizawa Y."/>
            <person name="Uchino A."/>
            <person name="Tanaka F."/>
            <person name="Urashima Y."/>
            <person name="Miura S."/>
            <person name="Sakamoto M."/>
            <person name="Ohkuma M."/>
            <person name="Tohno M."/>
        </authorList>
    </citation>
    <scope>NUCLEOTIDE SEQUENCE</scope>
    <source>
        <strain evidence="4">D1-1</strain>
    </source>
</reference>
<protein>
    <submittedName>
        <fullName evidence="4">Carbonyl reductase</fullName>
    </submittedName>
</protein>
<evidence type="ECO:0000313" key="4">
    <source>
        <dbReference type="EMBL" id="GKU24383.1"/>
    </source>
</evidence>
<dbReference type="Proteomes" id="UP001057868">
    <property type="component" value="Unassembled WGS sequence"/>
</dbReference>
<dbReference type="PRINTS" id="PR00081">
    <property type="entry name" value="GDHRDH"/>
</dbReference>
<evidence type="ECO:0000313" key="5">
    <source>
        <dbReference type="Proteomes" id="UP001057868"/>
    </source>
</evidence>
<dbReference type="InterPro" id="IPR036291">
    <property type="entry name" value="NAD(P)-bd_dom_sf"/>
</dbReference>
<evidence type="ECO:0000256" key="3">
    <source>
        <dbReference type="RuleBase" id="RU000363"/>
    </source>
</evidence>
<dbReference type="PRINTS" id="PR00080">
    <property type="entry name" value="SDRFAMILY"/>
</dbReference>
<gene>
    <name evidence="4" type="primary">cbr</name>
    <name evidence="4" type="ORF">CFOLD11_12090</name>
</gene>
<dbReference type="InterPro" id="IPR002347">
    <property type="entry name" value="SDR_fam"/>
</dbReference>
<dbReference type="AlphaFoldDB" id="A0A9W5Y0J1"/>
<organism evidence="4 5">
    <name type="scientific">Clostridium folliculivorans</name>
    <dbReference type="NCBI Taxonomy" id="2886038"/>
    <lineage>
        <taxon>Bacteria</taxon>
        <taxon>Bacillati</taxon>
        <taxon>Bacillota</taxon>
        <taxon>Clostridia</taxon>
        <taxon>Eubacteriales</taxon>
        <taxon>Clostridiaceae</taxon>
        <taxon>Clostridium</taxon>
    </lineage>
</organism>
<dbReference type="SUPFAM" id="SSF51735">
    <property type="entry name" value="NAD(P)-binding Rossmann-fold domains"/>
    <property type="match status" value="1"/>
</dbReference>
<name>A0A9W5Y0J1_9CLOT</name>
<dbReference type="Pfam" id="PF00106">
    <property type="entry name" value="adh_short"/>
    <property type="match status" value="1"/>
</dbReference>
<proteinExistence type="inferred from homology"/>
<evidence type="ECO:0000256" key="2">
    <source>
        <dbReference type="ARBA" id="ARBA00023002"/>
    </source>
</evidence>
<dbReference type="GO" id="GO:0016491">
    <property type="term" value="F:oxidoreductase activity"/>
    <property type="evidence" value="ECO:0007669"/>
    <property type="project" value="UniProtKB-KW"/>
</dbReference>
<dbReference type="GO" id="GO:0016020">
    <property type="term" value="C:membrane"/>
    <property type="evidence" value="ECO:0007669"/>
    <property type="project" value="TreeGrafter"/>
</dbReference>
<keyword evidence="2" id="KW-0560">Oxidoreductase</keyword>
<keyword evidence="5" id="KW-1185">Reference proteome</keyword>
<dbReference type="EMBL" id="BQXY01000001">
    <property type="protein sequence ID" value="GKU24383.1"/>
    <property type="molecule type" value="Genomic_DNA"/>
</dbReference>
<comment type="caution">
    <text evidence="4">The sequence shown here is derived from an EMBL/GenBank/DDBJ whole genome shotgun (WGS) entry which is preliminary data.</text>
</comment>
<accession>A0A9W5Y0J1</accession>
<evidence type="ECO:0000256" key="1">
    <source>
        <dbReference type="ARBA" id="ARBA00006484"/>
    </source>
</evidence>
<dbReference type="PANTHER" id="PTHR44196:SF1">
    <property type="entry name" value="DEHYDROGENASE_REDUCTASE SDR FAMILY MEMBER 7B"/>
    <property type="match status" value="1"/>
</dbReference>
<dbReference type="PANTHER" id="PTHR44196">
    <property type="entry name" value="DEHYDROGENASE/REDUCTASE SDR FAMILY MEMBER 7B"/>
    <property type="match status" value="1"/>
</dbReference>
<dbReference type="Gene3D" id="3.40.50.720">
    <property type="entry name" value="NAD(P)-binding Rossmann-like Domain"/>
    <property type="match status" value="1"/>
</dbReference>
<comment type="similarity">
    <text evidence="1 3">Belongs to the short-chain dehydrogenases/reductases (SDR) family.</text>
</comment>
<dbReference type="RefSeq" id="WP_261851390.1">
    <property type="nucleotide sequence ID" value="NZ_BQXY01000001.1"/>
</dbReference>